<feature type="domain" description="PapC-like C-terminal" evidence="12">
    <location>
        <begin position="724"/>
        <end position="785"/>
    </location>
</feature>
<feature type="region of interest" description="Disordered" evidence="10">
    <location>
        <begin position="546"/>
        <end position="572"/>
    </location>
</feature>
<evidence type="ECO:0000256" key="3">
    <source>
        <dbReference type="ARBA" id="ARBA00022448"/>
    </source>
</evidence>
<keyword evidence="5 9" id="KW-0812">Transmembrane</keyword>
<evidence type="ECO:0000313" key="15">
    <source>
        <dbReference type="Proteomes" id="UP001306592"/>
    </source>
</evidence>
<dbReference type="InterPro" id="IPR037224">
    <property type="entry name" value="PapC_N_sf"/>
</dbReference>
<organism evidence="14 15">
    <name type="scientific">Erwinia aphidicola</name>
    <dbReference type="NCBI Taxonomy" id="68334"/>
    <lineage>
        <taxon>Bacteria</taxon>
        <taxon>Pseudomonadati</taxon>
        <taxon>Pseudomonadota</taxon>
        <taxon>Gammaproteobacteria</taxon>
        <taxon>Enterobacterales</taxon>
        <taxon>Erwiniaceae</taxon>
        <taxon>Erwinia</taxon>
    </lineage>
</organism>
<dbReference type="InterPro" id="IPR000015">
    <property type="entry name" value="Fimb_usher"/>
</dbReference>
<evidence type="ECO:0000259" key="13">
    <source>
        <dbReference type="Pfam" id="PF13954"/>
    </source>
</evidence>
<keyword evidence="4" id="KW-1134">Transmembrane beta strand</keyword>
<keyword evidence="7 9" id="KW-0472">Membrane</keyword>
<evidence type="ECO:0000256" key="4">
    <source>
        <dbReference type="ARBA" id="ARBA00022452"/>
    </source>
</evidence>
<evidence type="ECO:0000259" key="12">
    <source>
        <dbReference type="Pfam" id="PF13953"/>
    </source>
</evidence>
<dbReference type="InterPro" id="IPR043142">
    <property type="entry name" value="PapC-like_C_sf"/>
</dbReference>
<evidence type="ECO:0000256" key="11">
    <source>
        <dbReference type="SAM" id="SignalP"/>
    </source>
</evidence>
<protein>
    <submittedName>
        <fullName evidence="14">Fimbria/pilus outer membrane usher protein</fullName>
    </submittedName>
</protein>
<evidence type="ECO:0000256" key="10">
    <source>
        <dbReference type="SAM" id="MobiDB-lite"/>
    </source>
</evidence>
<dbReference type="PANTHER" id="PTHR30451:SF8">
    <property type="entry name" value="FIMBRIAL USHER PROTEIN"/>
    <property type="match status" value="1"/>
</dbReference>
<reference evidence="14 15" key="1">
    <citation type="submission" date="2024-02" db="EMBL/GenBank/DDBJ databases">
        <title>First report Erwinia aphidicola in onion in Chile.</title>
        <authorList>
            <person name="Valenzuela M."/>
            <person name="Pena M."/>
            <person name="Dutta B."/>
        </authorList>
    </citation>
    <scope>NUCLEOTIDE SEQUENCE [LARGE SCALE GENOMIC DNA]</scope>
    <source>
        <strain evidence="14 15">QCJ3A</strain>
    </source>
</reference>
<dbReference type="Pfam" id="PF13954">
    <property type="entry name" value="PapC_N"/>
    <property type="match status" value="1"/>
</dbReference>
<keyword evidence="8 9" id="KW-0998">Cell outer membrane</keyword>
<dbReference type="InterPro" id="IPR042186">
    <property type="entry name" value="FimD_plug_dom"/>
</dbReference>
<evidence type="ECO:0000313" key="14">
    <source>
        <dbReference type="EMBL" id="MEI2680875.1"/>
    </source>
</evidence>
<comment type="subcellular location">
    <subcellularLocation>
        <location evidence="1 9">Cell outer membrane</location>
        <topology evidence="1 9">Multi-pass membrane protein</topology>
    </subcellularLocation>
</comment>
<evidence type="ECO:0000256" key="7">
    <source>
        <dbReference type="ARBA" id="ARBA00023136"/>
    </source>
</evidence>
<dbReference type="Proteomes" id="UP001306592">
    <property type="component" value="Unassembled WGS sequence"/>
</dbReference>
<dbReference type="InterPro" id="IPR025885">
    <property type="entry name" value="PapC_N"/>
</dbReference>
<dbReference type="Gene3D" id="3.10.20.410">
    <property type="match status" value="1"/>
</dbReference>
<feature type="chain" id="PRO_5046709423" evidence="11">
    <location>
        <begin position="22"/>
        <end position="804"/>
    </location>
</feature>
<dbReference type="Gene3D" id="2.60.40.2070">
    <property type="match status" value="1"/>
</dbReference>
<keyword evidence="9" id="KW-1029">Fimbrium biogenesis</keyword>
<comment type="similarity">
    <text evidence="2 9">Belongs to the fimbrial export usher family.</text>
</comment>
<feature type="domain" description="PapC N-terminal" evidence="13">
    <location>
        <begin position="43"/>
        <end position="168"/>
    </location>
</feature>
<evidence type="ECO:0000256" key="5">
    <source>
        <dbReference type="ARBA" id="ARBA00022692"/>
    </source>
</evidence>
<dbReference type="RefSeq" id="WP_336202463.1">
    <property type="nucleotide sequence ID" value="NZ_JBANEI010000002.1"/>
</dbReference>
<gene>
    <name evidence="14" type="ORF">V8N49_04280</name>
</gene>
<proteinExistence type="inferred from homology"/>
<comment type="caution">
    <text evidence="14">The sequence shown here is derived from an EMBL/GenBank/DDBJ whole genome shotgun (WGS) entry which is preliminary data.</text>
</comment>
<dbReference type="Gene3D" id="2.60.40.2610">
    <property type="entry name" value="Outer membrane usher protein FimD, plug domain"/>
    <property type="match status" value="1"/>
</dbReference>
<dbReference type="InterPro" id="IPR018030">
    <property type="entry name" value="Fimbrial_membr_usher_CS"/>
</dbReference>
<sequence length="804" mass="88178">MNRPLLLLLTLAGALHSGCGAADDGTQPASAAVSWDAGRLKRSGIDPSMLQLLERNNRFPAGDNLVDISLNGQMVGAFRVRFGPQGALCFTPKLFQQLGVKEVRPDGPAGEESAACHDWADSDPDVSIRYRPYRLTVSLVVPQDRLQQEDPALQGEEGGGAGMLNYEFYTSLARARGWQERYSWLNTENGINVNNWLVRSRQQFQKMDGKVGGEISSLWAQRYLQPLNKLLQAGVVNVSNTPFALGVINGVQLMPDNGLNPEKGSGVTVNGFSATAQARVEIRQYGMEVFRTLVPAGAFTLDNIPVKNRNADLEVTVTETDGRVQQFSVPASGFGRTLTSSAQGYSLAIGKMRNSGGGEQPLLATLSQQWQPAGWLDLQSGMLLSRQYHSLALAASSAPLPALTVMSQLVAVNDSYRRQVSRQLRLNTRYQFSDTFSASVGLTKSSSGFLTPAEATDRQRTTKKEGTTQYSLMLAWAPPKLGRFTYSHAVSQRSHDGKPSRFHTLGWSKRVASTLVTVHASHGSDGRSNDRQLSLNLSFPLGEQRQNSYYRRSNDSERIGLESSGELSDNSNYQLSTERDLTGRASSVYGALNTNLHYTWMNATAGYDSAGQQNYSLGLNGGMALHEGGLTFTASRIGDTFGVVELNEKLAGVEIVSPGGTSWTDWRGRALVPSMTPWQRSSIDVNTEKLPKHIDISNGHRDATLARGTVKKFRYAMLTSNRLLFNLTLANGKPLPRGSRVWDRKNNYITSAIDDGVVWLSNAPEQVHLFAETGSGEQRCEFHYDSKNSRSEKQLYEKVIAQCL</sequence>
<feature type="signal peptide" evidence="11">
    <location>
        <begin position="1"/>
        <end position="21"/>
    </location>
</feature>
<evidence type="ECO:0000256" key="8">
    <source>
        <dbReference type="ARBA" id="ARBA00023237"/>
    </source>
</evidence>
<keyword evidence="15" id="KW-1185">Reference proteome</keyword>
<dbReference type="Gene3D" id="2.60.40.3110">
    <property type="match status" value="1"/>
</dbReference>
<keyword evidence="3 9" id="KW-0813">Transport</keyword>
<keyword evidence="6 11" id="KW-0732">Signal</keyword>
<dbReference type="Pfam" id="PF00577">
    <property type="entry name" value="Usher"/>
    <property type="match status" value="1"/>
</dbReference>
<dbReference type="EMBL" id="JBANEI010000002">
    <property type="protein sequence ID" value="MEI2680875.1"/>
    <property type="molecule type" value="Genomic_DNA"/>
</dbReference>
<accession>A0ABU8DDF0</accession>
<evidence type="ECO:0000256" key="9">
    <source>
        <dbReference type="RuleBase" id="RU003884"/>
    </source>
</evidence>
<evidence type="ECO:0000256" key="1">
    <source>
        <dbReference type="ARBA" id="ARBA00004571"/>
    </source>
</evidence>
<dbReference type="PROSITE" id="PS01151">
    <property type="entry name" value="FIMBRIAL_USHER"/>
    <property type="match status" value="1"/>
</dbReference>
<dbReference type="SUPFAM" id="SSF141729">
    <property type="entry name" value="FimD N-terminal domain-like"/>
    <property type="match status" value="1"/>
</dbReference>
<evidence type="ECO:0000256" key="6">
    <source>
        <dbReference type="ARBA" id="ARBA00022729"/>
    </source>
</evidence>
<name>A0ABU8DDF0_ERWAP</name>
<dbReference type="Pfam" id="PF13953">
    <property type="entry name" value="PapC_C"/>
    <property type="match status" value="1"/>
</dbReference>
<dbReference type="InterPro" id="IPR025949">
    <property type="entry name" value="PapC-like_C"/>
</dbReference>
<dbReference type="PANTHER" id="PTHR30451">
    <property type="entry name" value="OUTER MEMBRANE USHER PROTEIN"/>
    <property type="match status" value="1"/>
</dbReference>
<evidence type="ECO:0000256" key="2">
    <source>
        <dbReference type="ARBA" id="ARBA00008064"/>
    </source>
</evidence>